<dbReference type="InterPro" id="IPR036691">
    <property type="entry name" value="Endo/exonu/phosph_ase_sf"/>
</dbReference>
<dbReference type="NCBIfam" id="TIGR00633">
    <property type="entry name" value="xth"/>
    <property type="match status" value="1"/>
</dbReference>
<evidence type="ECO:0000313" key="9">
    <source>
        <dbReference type="EMBL" id="QTC91030.1"/>
    </source>
</evidence>
<evidence type="ECO:0000256" key="2">
    <source>
        <dbReference type="ARBA" id="ARBA00022723"/>
    </source>
</evidence>
<dbReference type="PANTHER" id="PTHR43250:SF2">
    <property type="entry name" value="EXODEOXYRIBONUCLEASE III"/>
    <property type="match status" value="1"/>
</dbReference>
<dbReference type="CDD" id="cd09086">
    <property type="entry name" value="ExoIII-like_AP-endo"/>
    <property type="match status" value="1"/>
</dbReference>
<evidence type="ECO:0000256" key="4">
    <source>
        <dbReference type="ARBA" id="ARBA00022842"/>
    </source>
</evidence>
<feature type="active site" description="Proton donor/acceptor" evidence="5">
    <location>
        <position position="150"/>
    </location>
</feature>
<dbReference type="InterPro" id="IPR004808">
    <property type="entry name" value="AP_endonuc_1"/>
</dbReference>
<dbReference type="SUPFAM" id="SSF56219">
    <property type="entry name" value="DNase I-like"/>
    <property type="match status" value="1"/>
</dbReference>
<dbReference type="Proteomes" id="UP000663918">
    <property type="component" value="Chromosome"/>
</dbReference>
<feature type="binding site" evidence="6">
    <location>
        <position position="36"/>
    </location>
    <ligand>
        <name>Mg(2+)</name>
        <dbReference type="ChEBI" id="CHEBI:18420"/>
        <label>1</label>
    </ligand>
</feature>
<feature type="active site" description="Proton acceptor" evidence="5">
    <location>
        <position position="256"/>
    </location>
</feature>
<dbReference type="Pfam" id="PF03372">
    <property type="entry name" value="Exo_endo_phos"/>
    <property type="match status" value="1"/>
</dbReference>
<comment type="similarity">
    <text evidence="1">Belongs to the DNA repair enzymes AP/ExoA family.</text>
</comment>
<evidence type="ECO:0000256" key="7">
    <source>
        <dbReference type="PIRSR" id="PIRSR604808-3"/>
    </source>
</evidence>
<protein>
    <submittedName>
        <fullName evidence="9">Exodeoxyribonuclease III</fullName>
        <ecNumber evidence="9">3.1.11.2</ecNumber>
    </submittedName>
</protein>
<dbReference type="EC" id="3.1.11.2" evidence="9"/>
<evidence type="ECO:0000256" key="6">
    <source>
        <dbReference type="PIRSR" id="PIRSR604808-2"/>
    </source>
</evidence>
<feature type="binding site" evidence="6">
    <location>
        <position position="9"/>
    </location>
    <ligand>
        <name>Mg(2+)</name>
        <dbReference type="ChEBI" id="CHEBI:18420"/>
        <label>1</label>
    </ligand>
</feature>
<dbReference type="KEGG" id="bgoe:IFJ75_17700"/>
<feature type="site" description="Interaction with DNA substrate" evidence="7">
    <location>
        <position position="256"/>
    </location>
</feature>
<feature type="binding site" evidence="6">
    <location>
        <position position="255"/>
    </location>
    <ligand>
        <name>Mg(2+)</name>
        <dbReference type="ChEBI" id="CHEBI:18420"/>
        <label>1</label>
    </ligand>
</feature>
<keyword evidence="2 6" id="KW-0479">Metal-binding</keyword>
<feature type="binding site" evidence="6">
    <location>
        <position position="150"/>
    </location>
    <ligand>
        <name>Mg(2+)</name>
        <dbReference type="ChEBI" id="CHEBI:18420"/>
        <label>1</label>
    </ligand>
</feature>
<comment type="cofactor">
    <cofactor evidence="6">
        <name>Mg(2+)</name>
        <dbReference type="ChEBI" id="CHEBI:18420"/>
    </cofactor>
    <cofactor evidence="6">
        <name>Mn(2+)</name>
        <dbReference type="ChEBI" id="CHEBI:29035"/>
    </cofactor>
    <text evidence="6">Probably binds two magnesium or manganese ions per subunit.</text>
</comment>
<name>A0A975GXY2_9CAUL</name>
<evidence type="ECO:0000259" key="8">
    <source>
        <dbReference type="Pfam" id="PF03372"/>
    </source>
</evidence>
<dbReference type="Gene3D" id="3.60.10.10">
    <property type="entry name" value="Endonuclease/exonuclease/phosphatase"/>
    <property type="match status" value="1"/>
</dbReference>
<keyword evidence="10" id="KW-1185">Reference proteome</keyword>
<feature type="active site" evidence="5">
    <location>
        <position position="106"/>
    </location>
</feature>
<dbReference type="PANTHER" id="PTHR43250">
    <property type="entry name" value="EXODEOXYRIBONUCLEASE III"/>
    <property type="match status" value="1"/>
</dbReference>
<feature type="site" description="Transition state stabilizer" evidence="7">
    <location>
        <position position="152"/>
    </location>
</feature>
<evidence type="ECO:0000256" key="1">
    <source>
        <dbReference type="ARBA" id="ARBA00007092"/>
    </source>
</evidence>
<proteinExistence type="inferred from homology"/>
<feature type="domain" description="Endonuclease/exonuclease/phosphatase" evidence="8">
    <location>
        <begin position="6"/>
        <end position="256"/>
    </location>
</feature>
<keyword evidence="3 9" id="KW-0378">Hydrolase</keyword>
<feature type="binding site" evidence="6">
    <location>
        <position position="256"/>
    </location>
    <ligand>
        <name>Mg(2+)</name>
        <dbReference type="ChEBI" id="CHEBI:18420"/>
        <label>1</label>
    </ligand>
</feature>
<keyword evidence="4 6" id="KW-0460">Magnesium</keyword>
<dbReference type="PROSITE" id="PS51435">
    <property type="entry name" value="AP_NUCLEASE_F1_4"/>
    <property type="match status" value="1"/>
</dbReference>
<keyword evidence="6" id="KW-0464">Manganese</keyword>
<dbReference type="AlphaFoldDB" id="A0A975GXY2"/>
<accession>A0A975GXY2</accession>
<dbReference type="InterPro" id="IPR005135">
    <property type="entry name" value="Endo/exonuclease/phosphatase"/>
</dbReference>
<dbReference type="GO" id="GO:0008311">
    <property type="term" value="F:double-stranded DNA 3'-5' DNA exonuclease activity"/>
    <property type="evidence" value="ECO:0007669"/>
    <property type="project" value="UniProtKB-EC"/>
</dbReference>
<dbReference type="GO" id="GO:0046872">
    <property type="term" value="F:metal ion binding"/>
    <property type="evidence" value="ECO:0007669"/>
    <property type="project" value="UniProtKB-KW"/>
</dbReference>
<sequence>MTLRIATWNINSVRLRIDQVARFVAESGTDVLCLQEIKCLEDQFPRNAFAEMGLPYLRIAGQKGWHGVAIASRRPITDAPRLDICRNKHARVVSAVVEGVEIQNFYIPAGGDLPDRELNEKFDHKMDYYERLTAEMATRDRSKPLLLAGDFNIAPNEFDVWNHRYMSKVVSHTPGEVETLYRLQNAGGFNDVVRDAFPEPQKLASWWSYRAQDFRKSNRGLRLDHLWTSPGLTPKVVPGSAKIHDTVREWDQPSDHCPITVDLDV</sequence>
<feature type="binding site" evidence="6">
    <location>
        <position position="152"/>
    </location>
    <ligand>
        <name>Mg(2+)</name>
        <dbReference type="ChEBI" id="CHEBI:18420"/>
        <label>1</label>
    </ligand>
</feature>
<evidence type="ECO:0000313" key="10">
    <source>
        <dbReference type="Proteomes" id="UP000663918"/>
    </source>
</evidence>
<evidence type="ECO:0000256" key="5">
    <source>
        <dbReference type="PIRSR" id="PIRSR604808-1"/>
    </source>
</evidence>
<dbReference type="RefSeq" id="WP_207869987.1">
    <property type="nucleotide sequence ID" value="NZ_CP062222.1"/>
</dbReference>
<gene>
    <name evidence="9" type="primary">xth</name>
    <name evidence="9" type="ORF">IFJ75_17700</name>
</gene>
<dbReference type="EMBL" id="CP062222">
    <property type="protein sequence ID" value="QTC91030.1"/>
    <property type="molecule type" value="Genomic_DNA"/>
</dbReference>
<organism evidence="9 10">
    <name type="scientific">Brevundimonas goettingensis</name>
    <dbReference type="NCBI Taxonomy" id="2774190"/>
    <lineage>
        <taxon>Bacteria</taxon>
        <taxon>Pseudomonadati</taxon>
        <taxon>Pseudomonadota</taxon>
        <taxon>Alphaproteobacteria</taxon>
        <taxon>Caulobacterales</taxon>
        <taxon>Caulobacteraceae</taxon>
        <taxon>Brevundimonas</taxon>
    </lineage>
</organism>
<feature type="site" description="Important for catalytic activity" evidence="7">
    <location>
        <position position="224"/>
    </location>
</feature>
<dbReference type="InterPro" id="IPR037493">
    <property type="entry name" value="ExoIII-like"/>
</dbReference>
<evidence type="ECO:0000256" key="3">
    <source>
        <dbReference type="ARBA" id="ARBA00022801"/>
    </source>
</evidence>
<reference evidence="9" key="1">
    <citation type="submission" date="2020-09" db="EMBL/GenBank/DDBJ databases">
        <title>Brevundimonas sp. LVF2 isolated from a puddle in Goettingen, Germany.</title>
        <authorList>
            <person name="Friedrich I."/>
            <person name="Klassen A."/>
            <person name="Hannes N."/>
            <person name="Schneider D."/>
            <person name="Hertel R."/>
            <person name="Daniel R."/>
        </authorList>
    </citation>
    <scope>NUCLEOTIDE SEQUENCE</scope>
    <source>
        <strain evidence="9">LVF2</strain>
    </source>
</reference>
<dbReference type="GO" id="GO:0006281">
    <property type="term" value="P:DNA repair"/>
    <property type="evidence" value="ECO:0007669"/>
    <property type="project" value="InterPro"/>
</dbReference>
<dbReference type="NCBIfam" id="TIGR00195">
    <property type="entry name" value="exoDNase_III"/>
    <property type="match status" value="1"/>
</dbReference>